<dbReference type="EMBL" id="BOOR01000052">
    <property type="protein sequence ID" value="GII57497.1"/>
    <property type="molecule type" value="Genomic_DNA"/>
</dbReference>
<sequence>MSAISSVLSTTAISFLAAYTLWLVLTNLPRRGYASSFKDADHGGVVLYWRPGCRFCMRLRLRLRFTRLSYHEINIWKDQEAARFVRSVADGNETVPTVTVAGRAMVNPSLQQLIDAVKVSAPQLLPAEDGRKKPSQP</sequence>
<organism evidence="3 4">
    <name type="scientific">Planotetraspora thailandica</name>
    <dbReference type="NCBI Taxonomy" id="487172"/>
    <lineage>
        <taxon>Bacteria</taxon>
        <taxon>Bacillati</taxon>
        <taxon>Actinomycetota</taxon>
        <taxon>Actinomycetes</taxon>
        <taxon>Streptosporangiales</taxon>
        <taxon>Streptosporangiaceae</taxon>
        <taxon>Planotetraspora</taxon>
    </lineage>
</organism>
<dbReference type="Pfam" id="PF00462">
    <property type="entry name" value="Glutaredoxin"/>
    <property type="match status" value="1"/>
</dbReference>
<evidence type="ECO:0000313" key="4">
    <source>
        <dbReference type="Proteomes" id="UP000605992"/>
    </source>
</evidence>
<accession>A0A8J3V4Z8</accession>
<evidence type="ECO:0000256" key="1">
    <source>
        <dbReference type="SAM" id="Phobius"/>
    </source>
</evidence>
<dbReference type="AlphaFoldDB" id="A0A8J3V4Z8"/>
<dbReference type="PROSITE" id="PS51354">
    <property type="entry name" value="GLUTAREDOXIN_2"/>
    <property type="match status" value="1"/>
</dbReference>
<dbReference type="Gene3D" id="3.40.30.10">
    <property type="entry name" value="Glutaredoxin"/>
    <property type="match status" value="1"/>
</dbReference>
<dbReference type="InterPro" id="IPR002109">
    <property type="entry name" value="Glutaredoxin"/>
</dbReference>
<dbReference type="InterPro" id="IPR051548">
    <property type="entry name" value="Grx-like_ET"/>
</dbReference>
<evidence type="ECO:0000313" key="3">
    <source>
        <dbReference type="EMBL" id="GII57497.1"/>
    </source>
</evidence>
<name>A0A8J3V4Z8_9ACTN</name>
<evidence type="ECO:0000259" key="2">
    <source>
        <dbReference type="Pfam" id="PF00462"/>
    </source>
</evidence>
<proteinExistence type="predicted"/>
<feature type="domain" description="Glutaredoxin" evidence="2">
    <location>
        <begin position="45"/>
        <end position="103"/>
    </location>
</feature>
<dbReference type="GO" id="GO:0045454">
    <property type="term" value="P:cell redox homeostasis"/>
    <property type="evidence" value="ECO:0007669"/>
    <property type="project" value="TreeGrafter"/>
</dbReference>
<dbReference type="PANTHER" id="PTHR34386">
    <property type="entry name" value="GLUTAREDOXIN"/>
    <property type="match status" value="1"/>
</dbReference>
<keyword evidence="1" id="KW-0472">Membrane</keyword>
<feature type="transmembrane region" description="Helical" evidence="1">
    <location>
        <begin position="6"/>
        <end position="25"/>
    </location>
</feature>
<reference evidence="3" key="1">
    <citation type="submission" date="2021-01" db="EMBL/GenBank/DDBJ databases">
        <title>Whole genome shotgun sequence of Planotetraspora thailandica NBRC 104271.</title>
        <authorList>
            <person name="Komaki H."/>
            <person name="Tamura T."/>
        </authorList>
    </citation>
    <scope>NUCLEOTIDE SEQUENCE</scope>
    <source>
        <strain evidence="3">NBRC 104271</strain>
    </source>
</reference>
<comment type="caution">
    <text evidence="3">The sequence shown here is derived from an EMBL/GenBank/DDBJ whole genome shotgun (WGS) entry which is preliminary data.</text>
</comment>
<dbReference type="GO" id="GO:0009055">
    <property type="term" value="F:electron transfer activity"/>
    <property type="evidence" value="ECO:0007669"/>
    <property type="project" value="TreeGrafter"/>
</dbReference>
<dbReference type="Proteomes" id="UP000605992">
    <property type="component" value="Unassembled WGS sequence"/>
</dbReference>
<keyword evidence="4" id="KW-1185">Reference proteome</keyword>
<dbReference type="RefSeq" id="WP_239119455.1">
    <property type="nucleotide sequence ID" value="NZ_BOOR01000052.1"/>
</dbReference>
<protein>
    <recommendedName>
        <fullName evidence="2">Glutaredoxin domain-containing protein</fullName>
    </recommendedName>
</protein>
<gene>
    <name evidence="3" type="ORF">Pth03_58860</name>
</gene>
<keyword evidence="1" id="KW-1133">Transmembrane helix</keyword>
<dbReference type="PANTHER" id="PTHR34386:SF1">
    <property type="entry name" value="GLUTAREDOXIN-LIKE PROTEIN NRDH"/>
    <property type="match status" value="1"/>
</dbReference>
<keyword evidence="1" id="KW-0812">Transmembrane</keyword>
<dbReference type="InterPro" id="IPR036249">
    <property type="entry name" value="Thioredoxin-like_sf"/>
</dbReference>
<dbReference type="SUPFAM" id="SSF52833">
    <property type="entry name" value="Thioredoxin-like"/>
    <property type="match status" value="1"/>
</dbReference>